<protein>
    <submittedName>
        <fullName evidence="5">NAD 5'-nucleotidase</fullName>
        <ecNumber evidence="5">3.1.3.5</ecNumber>
    </submittedName>
</protein>
<dbReference type="GO" id="GO:0009166">
    <property type="term" value="P:nucleotide catabolic process"/>
    <property type="evidence" value="ECO:0007669"/>
    <property type="project" value="InterPro"/>
</dbReference>
<keyword evidence="6" id="KW-1185">Reference proteome</keyword>
<dbReference type="SUPFAM" id="SSF55816">
    <property type="entry name" value="5'-nucleotidase (syn. UDP-sugar hydrolase), C-terminal domain"/>
    <property type="match status" value="1"/>
</dbReference>
<feature type="domain" description="Calcineurin-like phosphoesterase" evidence="3">
    <location>
        <begin position="11"/>
        <end position="249"/>
    </location>
</feature>
<dbReference type="EC" id="3.1.3.5" evidence="5"/>
<dbReference type="OrthoDB" id="9803927at2"/>
<accession>A0A1R4B4P5</accession>
<dbReference type="InterPro" id="IPR008334">
    <property type="entry name" value="5'-Nucleotdase_C"/>
</dbReference>
<dbReference type="PANTHER" id="PTHR11575:SF24">
    <property type="entry name" value="5'-NUCLEOTIDASE"/>
    <property type="match status" value="1"/>
</dbReference>
<evidence type="ECO:0000259" key="4">
    <source>
        <dbReference type="Pfam" id="PF02872"/>
    </source>
</evidence>
<evidence type="ECO:0000256" key="2">
    <source>
        <dbReference type="RuleBase" id="RU362119"/>
    </source>
</evidence>
<dbReference type="InterPro" id="IPR036907">
    <property type="entry name" value="5'-Nucleotdase_C_sf"/>
</dbReference>
<dbReference type="Pfam" id="PF02872">
    <property type="entry name" value="5_nucleotid_C"/>
    <property type="match status" value="1"/>
</dbReference>
<gene>
    <name evidence="5" type="ORF">VPAL9027_01852</name>
</gene>
<comment type="similarity">
    <text evidence="2">Belongs to the 5'-nucleotidase family.</text>
</comment>
<dbReference type="GO" id="GO:0008768">
    <property type="term" value="F:UDP-sugar diphosphatase activity"/>
    <property type="evidence" value="ECO:0007669"/>
    <property type="project" value="TreeGrafter"/>
</dbReference>
<name>A0A1R4B4P5_9VIBR</name>
<dbReference type="EMBL" id="FUFT01000005">
    <property type="protein sequence ID" value="SJL83873.1"/>
    <property type="molecule type" value="Genomic_DNA"/>
</dbReference>
<dbReference type="STRING" id="1918946.VPAL9027_01852"/>
<dbReference type="InterPro" id="IPR029052">
    <property type="entry name" value="Metallo-depent_PP-like"/>
</dbReference>
<dbReference type="RefSeq" id="WP_077314285.1">
    <property type="nucleotide sequence ID" value="NZ_AP024888.1"/>
</dbReference>
<feature type="domain" description="5'-Nucleotidase C-terminal" evidence="4">
    <location>
        <begin position="380"/>
        <end position="536"/>
    </location>
</feature>
<dbReference type="GO" id="GO:0000166">
    <property type="term" value="F:nucleotide binding"/>
    <property type="evidence" value="ECO:0007669"/>
    <property type="project" value="UniProtKB-KW"/>
</dbReference>
<reference evidence="5 6" key="1">
    <citation type="submission" date="2017-02" db="EMBL/GenBank/DDBJ databases">
        <authorList>
            <person name="Peterson S.W."/>
        </authorList>
    </citation>
    <scope>NUCLEOTIDE SEQUENCE [LARGE SCALE GENOMIC DNA]</scope>
    <source>
        <strain evidence="5 6">CECT 9027</strain>
    </source>
</reference>
<sequence length="577" mass="63393">MSEHSHVTSITLAHINDTHSYFEPTSLQLHLTLQKEKLSPYVSAGGFARIATRVAELRERALQRDQDFVFLHAGDSFQGTLYFSLFKGRANAELLNALNIDAMALGNHELDMGNEPVAEFAHAINFPLLAGNWDLCDEDKDKPVKLKENKNVYSYQRDTQCARWIVKGSIGHPVAIFGISLDKMSDIANPDDDTPFINAIEVARNTVAAIKASGVHSIIVLSHLGYRQDLQLAEEVDGIGVIVGGHSHVLQGDFSDLGLEKNDDYGYKVGDTYVVQSGCHALALGHCQIDFATDGRVVSLQGQNEILVGRRVFMDASLGSEYDTRRYDESRAILAQHPYVVTCPKHPTIQTILHDNYLPQVRERQKQVVAQLDSPLRHVRVPDQHGPSELGPLVAQGFYESMLADGYPVDFALHNAGGIRASIPAGPLTVADIVGNILPFVIPLAVYKITGAILAQVLEGAINNALNNGVDGTGTGSYPYLYNCRFDYQENAPLGERIQQLEIYRYGEWQAADPNEIYCGVSSSYTVKGKEGYDAFLCMTQPAVHSSQSMADTFLSFMSRYSNRDSNAVAVPSSQSN</sequence>
<dbReference type="Gene3D" id="3.90.780.10">
    <property type="entry name" value="5'-Nucleotidase, C-terminal domain"/>
    <property type="match status" value="1"/>
</dbReference>
<dbReference type="GO" id="GO:0030288">
    <property type="term" value="C:outer membrane-bounded periplasmic space"/>
    <property type="evidence" value="ECO:0007669"/>
    <property type="project" value="TreeGrafter"/>
</dbReference>
<proteinExistence type="inferred from homology"/>
<dbReference type="SUPFAM" id="SSF56300">
    <property type="entry name" value="Metallo-dependent phosphatases"/>
    <property type="match status" value="1"/>
</dbReference>
<keyword evidence="2" id="KW-0547">Nucleotide-binding</keyword>
<dbReference type="PRINTS" id="PR01607">
    <property type="entry name" value="APYRASEFAMLY"/>
</dbReference>
<dbReference type="Pfam" id="PF00149">
    <property type="entry name" value="Metallophos"/>
    <property type="match status" value="1"/>
</dbReference>
<keyword evidence="2 5" id="KW-0378">Hydrolase</keyword>
<evidence type="ECO:0000259" key="3">
    <source>
        <dbReference type="Pfam" id="PF00149"/>
    </source>
</evidence>
<organism evidence="5 6">
    <name type="scientific">Vibrio palustris</name>
    <dbReference type="NCBI Taxonomy" id="1918946"/>
    <lineage>
        <taxon>Bacteria</taxon>
        <taxon>Pseudomonadati</taxon>
        <taxon>Pseudomonadota</taxon>
        <taxon>Gammaproteobacteria</taxon>
        <taxon>Vibrionales</taxon>
        <taxon>Vibrionaceae</taxon>
        <taxon>Vibrio</taxon>
    </lineage>
</organism>
<evidence type="ECO:0000313" key="5">
    <source>
        <dbReference type="EMBL" id="SJL83873.1"/>
    </source>
</evidence>
<dbReference type="AlphaFoldDB" id="A0A1R4B4P5"/>
<dbReference type="InterPro" id="IPR004843">
    <property type="entry name" value="Calcineurin-like_PHP"/>
</dbReference>
<dbReference type="Gene3D" id="3.60.21.10">
    <property type="match status" value="1"/>
</dbReference>
<dbReference type="InterPro" id="IPR006179">
    <property type="entry name" value="5_nucleotidase/apyrase"/>
</dbReference>
<evidence type="ECO:0000313" key="6">
    <source>
        <dbReference type="Proteomes" id="UP000189475"/>
    </source>
</evidence>
<dbReference type="GO" id="GO:0008253">
    <property type="term" value="F:5'-nucleotidase activity"/>
    <property type="evidence" value="ECO:0007669"/>
    <property type="project" value="UniProtKB-EC"/>
</dbReference>
<keyword evidence="1" id="KW-0732">Signal</keyword>
<evidence type="ECO:0000256" key="1">
    <source>
        <dbReference type="ARBA" id="ARBA00022729"/>
    </source>
</evidence>
<dbReference type="Proteomes" id="UP000189475">
    <property type="component" value="Unassembled WGS sequence"/>
</dbReference>
<dbReference type="PANTHER" id="PTHR11575">
    <property type="entry name" value="5'-NUCLEOTIDASE-RELATED"/>
    <property type="match status" value="1"/>
</dbReference>